<evidence type="ECO:0000256" key="7">
    <source>
        <dbReference type="PIRSR" id="PIRSR600246-3"/>
    </source>
</evidence>
<comment type="caution">
    <text evidence="8">The sequence shown here is derived from an EMBL/GenBank/DDBJ whole genome shotgun (WGS) entry which is preliminary data.</text>
</comment>
<feature type="binding site" evidence="6">
    <location>
        <begin position="202"/>
        <end position="205"/>
    </location>
    <ligand>
        <name>substrate</name>
    </ligand>
</feature>
<gene>
    <name evidence="8" type="ORF">F0P94_02015</name>
</gene>
<dbReference type="GO" id="GO:0008233">
    <property type="term" value="F:peptidase activity"/>
    <property type="evidence" value="ECO:0007669"/>
    <property type="project" value="UniProtKB-KW"/>
</dbReference>
<evidence type="ECO:0000256" key="3">
    <source>
        <dbReference type="ARBA" id="ARBA00022813"/>
    </source>
</evidence>
<dbReference type="Pfam" id="PF01112">
    <property type="entry name" value="Asparaginase_2"/>
    <property type="match status" value="1"/>
</dbReference>
<evidence type="ECO:0000313" key="9">
    <source>
        <dbReference type="Proteomes" id="UP000326570"/>
    </source>
</evidence>
<evidence type="ECO:0000256" key="5">
    <source>
        <dbReference type="PIRSR" id="PIRSR600246-1"/>
    </source>
</evidence>
<dbReference type="SUPFAM" id="SSF56235">
    <property type="entry name" value="N-terminal nucleophile aminohydrolases (Ntn hydrolases)"/>
    <property type="match status" value="1"/>
</dbReference>
<dbReference type="PANTHER" id="PTHR10188:SF6">
    <property type="entry name" value="N(4)-(BETA-N-ACETYLGLUCOSAMINYL)-L-ASPARAGINASE"/>
    <property type="match status" value="1"/>
</dbReference>
<dbReference type="RefSeq" id="WP_150902024.1">
    <property type="nucleotide sequence ID" value="NZ_VTWT01000001.1"/>
</dbReference>
<keyword evidence="3" id="KW-0068">Autocatalytic cleavage</keyword>
<dbReference type="GO" id="GO:0006508">
    <property type="term" value="P:proteolysis"/>
    <property type="evidence" value="ECO:0007669"/>
    <property type="project" value="UniProtKB-KW"/>
</dbReference>
<keyword evidence="1" id="KW-0645">Protease</keyword>
<dbReference type="AlphaFoldDB" id="A0A5N1J4Q2"/>
<evidence type="ECO:0000256" key="1">
    <source>
        <dbReference type="ARBA" id="ARBA00022670"/>
    </source>
</evidence>
<dbReference type="PANTHER" id="PTHR10188">
    <property type="entry name" value="L-ASPARAGINASE"/>
    <property type="match status" value="1"/>
</dbReference>
<evidence type="ECO:0000256" key="6">
    <source>
        <dbReference type="PIRSR" id="PIRSR600246-2"/>
    </source>
</evidence>
<dbReference type="InterPro" id="IPR000246">
    <property type="entry name" value="Peptidase_T2"/>
</dbReference>
<dbReference type="CDD" id="cd04701">
    <property type="entry name" value="Asparaginase_2"/>
    <property type="match status" value="1"/>
</dbReference>
<dbReference type="FunFam" id="3.60.20.30:FF:000001">
    <property type="entry name" value="Isoaspartyl peptidase/L-asparaginase"/>
    <property type="match status" value="1"/>
</dbReference>
<dbReference type="GO" id="GO:0016811">
    <property type="term" value="F:hydrolase activity, acting on carbon-nitrogen (but not peptide) bonds, in linear amides"/>
    <property type="evidence" value="ECO:0007669"/>
    <property type="project" value="UniProtKB-ARBA"/>
</dbReference>
<keyword evidence="2" id="KW-0378">Hydrolase</keyword>
<feature type="binding site" evidence="6">
    <location>
        <begin position="225"/>
        <end position="228"/>
    </location>
    <ligand>
        <name>substrate</name>
    </ligand>
</feature>
<evidence type="ECO:0000256" key="4">
    <source>
        <dbReference type="ARBA" id="ARBA00069124"/>
    </source>
</evidence>
<reference evidence="8 9" key="1">
    <citation type="submission" date="2019-09" db="EMBL/GenBank/DDBJ databases">
        <title>Genome sequence of Adhaeribacter sp. M2.</title>
        <authorList>
            <person name="Srinivasan S."/>
        </authorList>
    </citation>
    <scope>NUCLEOTIDE SEQUENCE [LARGE SCALE GENOMIC DNA]</scope>
    <source>
        <strain evidence="8 9">M2</strain>
    </source>
</reference>
<name>A0A5N1J4Q2_9BACT</name>
<dbReference type="InterPro" id="IPR029055">
    <property type="entry name" value="Ntn_hydrolases_N"/>
</dbReference>
<proteinExistence type="predicted"/>
<accession>A0A5N1J4Q2</accession>
<dbReference type="EMBL" id="VTWT01000001">
    <property type="protein sequence ID" value="KAA9345881.1"/>
    <property type="molecule type" value="Genomic_DNA"/>
</dbReference>
<evidence type="ECO:0000313" key="8">
    <source>
        <dbReference type="EMBL" id="KAA9345881.1"/>
    </source>
</evidence>
<keyword evidence="9" id="KW-1185">Reference proteome</keyword>
<dbReference type="Proteomes" id="UP000326570">
    <property type="component" value="Unassembled WGS sequence"/>
</dbReference>
<sequence>MSDFIIVVHGGAENKDRSEIGMEQDAAYRKGIDKALQAGWEILNEGGTAVDAVEAAVRTMEDNYLFNAGKGGAFSDEHENTFDAAIMDGNTLKCGAVGDVKKVKNPITLARLIKDKSDHVFLVADGALEFAREQEMELRPEEYFRTHKQEEELEKALKEKGKEKPSKEKLMKDTVGAVALDKHGNVAAATSTGGLAGQHNGRVGDSPIIGGGTYANNEIGAISCTGDGEGIMRANVAHEVYALVKYKNMSLHDAAAQACNVYKDKISGDRNLIALNKDGAIVFQFETKLMFRGSRIGQEPPYVAIWKEE</sequence>
<organism evidence="8 9">
    <name type="scientific">Adhaeribacter soli</name>
    <dbReference type="NCBI Taxonomy" id="2607655"/>
    <lineage>
        <taxon>Bacteria</taxon>
        <taxon>Pseudomonadati</taxon>
        <taxon>Bacteroidota</taxon>
        <taxon>Cytophagia</taxon>
        <taxon>Cytophagales</taxon>
        <taxon>Hymenobacteraceae</taxon>
        <taxon>Adhaeribacter</taxon>
    </lineage>
</organism>
<evidence type="ECO:0000256" key="2">
    <source>
        <dbReference type="ARBA" id="ARBA00022801"/>
    </source>
</evidence>
<dbReference type="Gene3D" id="3.60.20.30">
    <property type="entry name" value="(Glycosyl)asparaginase"/>
    <property type="match status" value="1"/>
</dbReference>
<protein>
    <recommendedName>
        <fullName evidence="4">Isoaspartyl peptidase</fullName>
    </recommendedName>
</protein>
<feature type="site" description="Cleavage; by autolysis" evidence="7">
    <location>
        <begin position="173"/>
        <end position="174"/>
    </location>
</feature>
<feature type="active site" description="Nucleophile" evidence="5">
    <location>
        <position position="174"/>
    </location>
</feature>